<keyword evidence="5" id="KW-0813">Transport</keyword>
<dbReference type="OMA" id="CLAWFTG"/>
<accession>A0A068Y9V1</accession>
<feature type="compositionally biased region" description="Polar residues" evidence="7">
    <location>
        <begin position="55"/>
        <end position="66"/>
    </location>
</feature>
<keyword evidence="6" id="KW-0175">Coiled coil</keyword>
<feature type="transmembrane region" description="Helical" evidence="5">
    <location>
        <begin position="217"/>
        <end position="238"/>
    </location>
</feature>
<evidence type="ECO:0000256" key="4">
    <source>
        <dbReference type="ARBA" id="ARBA00023136"/>
    </source>
</evidence>
<comment type="similarity">
    <text evidence="5">Belongs to the SCAMP family.</text>
</comment>
<keyword evidence="4 5" id="KW-0472">Membrane</keyword>
<evidence type="ECO:0000256" key="7">
    <source>
        <dbReference type="SAM" id="MobiDB-lite"/>
    </source>
</evidence>
<dbReference type="PANTHER" id="PTHR10687:SF2">
    <property type="entry name" value="SECRETORY CARRIER-ASSOCIATED MEMBRANE PROTEIN"/>
    <property type="match status" value="1"/>
</dbReference>
<reference evidence="8" key="2">
    <citation type="submission" date="2015-11" db="EMBL/GenBank/DDBJ databases">
        <authorList>
            <person name="Zhang Y."/>
            <person name="Guo Z."/>
        </authorList>
    </citation>
    <scope>NUCLEOTIDE SEQUENCE</scope>
</reference>
<dbReference type="GO" id="GO:0032588">
    <property type="term" value="C:trans-Golgi network membrane"/>
    <property type="evidence" value="ECO:0007669"/>
    <property type="project" value="TreeGrafter"/>
</dbReference>
<feature type="transmembrane region" description="Helical" evidence="5">
    <location>
        <begin position="258"/>
        <end position="282"/>
    </location>
</feature>
<evidence type="ECO:0000256" key="5">
    <source>
        <dbReference type="RuleBase" id="RU363122"/>
    </source>
</evidence>
<dbReference type="eggNOG" id="KOG3088">
    <property type="taxonomic scope" value="Eukaryota"/>
</dbReference>
<reference evidence="8" key="1">
    <citation type="journal article" date="2013" name="Nature">
        <title>The genomes of four tapeworm species reveal adaptations to parasitism.</title>
        <authorList>
            <person name="Tsai I.J."/>
            <person name="Zarowiecki M."/>
            <person name="Holroyd N."/>
            <person name="Garciarrubio A."/>
            <person name="Sanchez-Flores A."/>
            <person name="Brooks K.L."/>
            <person name="Tracey A."/>
            <person name="Bobes R.J."/>
            <person name="Fragoso G."/>
            <person name="Sciutto E."/>
            <person name="Aslett M."/>
            <person name="Beasley H."/>
            <person name="Bennett H.M."/>
            <person name="Cai J."/>
            <person name="Camicia F."/>
            <person name="Clark R."/>
            <person name="Cucher M."/>
            <person name="De Silva N."/>
            <person name="Day T.A."/>
            <person name="Deplazes P."/>
            <person name="Estrada K."/>
            <person name="Fernandez C."/>
            <person name="Holland P.W."/>
            <person name="Hou J."/>
            <person name="Hu S."/>
            <person name="Huckvale T."/>
            <person name="Hung S.S."/>
            <person name="Kamenetzky L."/>
            <person name="Keane J.A."/>
            <person name="Kiss F."/>
            <person name="Koziol U."/>
            <person name="Lambert O."/>
            <person name="Liu K."/>
            <person name="Luo X."/>
            <person name="Luo Y."/>
            <person name="Macchiaroli N."/>
            <person name="Nichol S."/>
            <person name="Paps J."/>
            <person name="Parkinson J."/>
            <person name="Pouchkina-Stantcheva N."/>
            <person name="Riddiford N."/>
            <person name="Rosenzvit M."/>
            <person name="Salinas G."/>
            <person name="Wasmuth J.D."/>
            <person name="Zamanian M."/>
            <person name="Zheng Y."/>
            <person name="Cai X."/>
            <person name="Soberon X."/>
            <person name="Olson P.D."/>
            <person name="Laclette J.P."/>
            <person name="Brehm K."/>
            <person name="Berriman M."/>
            <person name="Garciarrubio A."/>
            <person name="Bobes R.J."/>
            <person name="Fragoso G."/>
            <person name="Sanchez-Flores A."/>
            <person name="Estrada K."/>
            <person name="Cevallos M.A."/>
            <person name="Morett E."/>
            <person name="Gonzalez V."/>
            <person name="Portillo T."/>
            <person name="Ochoa-Leyva A."/>
            <person name="Jose M.V."/>
            <person name="Sciutto E."/>
            <person name="Landa A."/>
            <person name="Jimenez L."/>
            <person name="Valdes V."/>
            <person name="Carrero J.C."/>
            <person name="Larralde C."/>
            <person name="Morales-Montor J."/>
            <person name="Limon-Lason J."/>
            <person name="Soberon X."/>
            <person name="Laclette J.P."/>
        </authorList>
    </citation>
    <scope>NUCLEOTIDE SEQUENCE [LARGE SCALE GENOMIC DNA]</scope>
</reference>
<evidence type="ECO:0000256" key="2">
    <source>
        <dbReference type="ARBA" id="ARBA00022692"/>
    </source>
</evidence>
<keyword evidence="3 5" id="KW-1133">Transmembrane helix</keyword>
<protein>
    <recommendedName>
        <fullName evidence="5">Secretory carrier-associated membrane protein</fullName>
        <shortName evidence="5">Secretory carrier membrane protein</shortName>
    </recommendedName>
</protein>
<dbReference type="GO" id="GO:0055038">
    <property type="term" value="C:recycling endosome membrane"/>
    <property type="evidence" value="ECO:0007669"/>
    <property type="project" value="TreeGrafter"/>
</dbReference>
<dbReference type="PANTHER" id="PTHR10687">
    <property type="entry name" value="SECRETORY CARRIER-ASSOCIATED MEMBRANE PROTEIN SCAMP"/>
    <property type="match status" value="1"/>
</dbReference>
<keyword evidence="2 5" id="KW-0812">Transmembrane</keyword>
<evidence type="ECO:0000256" key="1">
    <source>
        <dbReference type="ARBA" id="ARBA00004141"/>
    </source>
</evidence>
<dbReference type="Proteomes" id="UP000017246">
    <property type="component" value="Unassembled WGS sequence"/>
</dbReference>
<evidence type="ECO:0000256" key="6">
    <source>
        <dbReference type="SAM" id="Coils"/>
    </source>
</evidence>
<dbReference type="OrthoDB" id="242866at2759"/>
<feature type="transmembrane region" description="Helical" evidence="5">
    <location>
        <begin position="150"/>
        <end position="171"/>
    </location>
</feature>
<comment type="subcellular location">
    <subcellularLocation>
        <location evidence="1 5">Membrane</location>
        <topology evidence="1 5">Multi-pass membrane protein</topology>
    </subcellularLocation>
</comment>
<proteinExistence type="inferred from homology"/>
<organism evidence="8 9">
    <name type="scientific">Echinococcus multilocularis</name>
    <name type="common">Fox tapeworm</name>
    <dbReference type="NCBI Taxonomy" id="6211"/>
    <lineage>
        <taxon>Eukaryota</taxon>
        <taxon>Metazoa</taxon>
        <taxon>Spiralia</taxon>
        <taxon>Lophotrochozoa</taxon>
        <taxon>Platyhelminthes</taxon>
        <taxon>Cestoda</taxon>
        <taxon>Eucestoda</taxon>
        <taxon>Cyclophyllidea</taxon>
        <taxon>Taeniidae</taxon>
        <taxon>Echinococcus</taxon>
    </lineage>
</organism>
<keyword evidence="9" id="KW-1185">Reference proteome</keyword>
<evidence type="ECO:0000313" key="9">
    <source>
        <dbReference type="Proteomes" id="UP000017246"/>
    </source>
</evidence>
<dbReference type="Pfam" id="PF04144">
    <property type="entry name" value="SCAMP"/>
    <property type="match status" value="1"/>
</dbReference>
<sequence length="315" mass="34936">MSDLKADVLEDYNPFGDPLASANVPSVYQPAVLPPSDRGPPPAYSNDTGLKDGTMQDSESTLLPSTQPALTVADLQRRQAELDQRAAQLDLREKQAQQQEAWRMEHGYATADIPNWPPLPRWCCFKPCIRVDFNSDIPSHTRWMAVYGHYFWLAYSCLLLLNVFGTLSYLVVSKTLEESGALFGVSIVVFLLLTPASCFCWNRPLYKALRKNSSMQFCLFFPFFGAQILIIFIQLLGIDYLGACGWINSLKVFASTPAVGAFMLVLAALFTIAGAAAVYLIFRVHMYYRGSGASMQHAKQELVQDMATGGFTAIS</sequence>
<evidence type="ECO:0000313" key="8">
    <source>
        <dbReference type="EMBL" id="CUT99322.1"/>
    </source>
</evidence>
<dbReference type="EMBL" id="LN902845">
    <property type="protein sequence ID" value="CUT99322.1"/>
    <property type="molecule type" value="Genomic_DNA"/>
</dbReference>
<evidence type="ECO:0000256" key="3">
    <source>
        <dbReference type="ARBA" id="ARBA00022989"/>
    </source>
</evidence>
<feature type="region of interest" description="Disordered" evidence="7">
    <location>
        <begin position="1"/>
        <end position="66"/>
    </location>
</feature>
<dbReference type="AlphaFoldDB" id="A0A068Y9V1"/>
<dbReference type="InterPro" id="IPR007273">
    <property type="entry name" value="SCAMP"/>
</dbReference>
<feature type="transmembrane region" description="Helical" evidence="5">
    <location>
        <begin position="183"/>
        <end position="205"/>
    </location>
</feature>
<feature type="coiled-coil region" evidence="6">
    <location>
        <begin position="72"/>
        <end position="99"/>
    </location>
</feature>
<dbReference type="GO" id="GO:0015031">
    <property type="term" value="P:protein transport"/>
    <property type="evidence" value="ECO:0007669"/>
    <property type="project" value="InterPro"/>
</dbReference>
<name>A0A068Y9V1_ECHMU</name>